<feature type="domain" description="VWFA" evidence="2">
    <location>
        <begin position="2014"/>
        <end position="2230"/>
    </location>
</feature>
<sequence length="2246" mass="249684">MPDNVAEPVLLAPDGAEPSQPNVLEDHLDSNDIPFVAKEEHAAFHDQPLAAGASNESADLLKIPFVEHESGYANLKLPDELKDTIVNADDTVSVASSEEYFSTSEFPADTERPPLDVPLDMPIDVDPPATAVSMDLVHSVNGMFRILDLISEQGSGGLVNKIIISRESLKAFINELSPGAYVSLTKVDFKTLDDLSLKPVGLYGSRTEIVAFLSALGAIDELTARALCLSKDDTAEPSLRSGLYFLRSSRLESNKEQIFVIYWPEDTTWNDNAMSSISRNRETFMRYLTKMCDQVTCLISEEHARSIVWNDESEGAATNEDNNKPSRLYKFTVAKTNEQEEAVTARPGFEITTSILADRHEEPQHCVDPVDLQPKLISGETKQAILTTVYTPAGLRESPFEDDLNERQIQSLLKDGVEFATDLPDTAIEALTRSPAGAYLRSRYTKALDHWRTRNATKAQQSSDMLKKQIESSDSKVLKETLQQRAVFQQALVDRLTNRFPTIHPDLSSASEEERLNLQNQFDLLVKDSPAIATELDELVTNSQVDVVTPTTEFQKLKATLSYVQVFLETRQDLDPSQRDMAVLEILDKRNSILSSTTKGHAKSGSILSTISSVVISLVFGQRNHKEQDADIEAESRILAATTSDAQFLVGLEDLLTLEICALSDTISRAMAMATDHLCRHIEKSTETLLGKAVQIQQHTLQEGLRRSAEKEQLEWSHESRRVLRKEMKKETPSALVVLAAFDFQKPHYGNASYTVKGLQRSQKELQLDPLFVPSPHIMRNSAGFSLDPEERIIHAQLVENGDLLLMLEGPTYMFVYMEKLGRLGFDSLHKYRMSINREKIGERPLIAYDESTRMLLICSTLHFKFHLYVFDENFSSLHGAGFVDLTASFAPGVAIVHTCFVLGREEILVVDSENMARIYSLQPQQFRPATVSLPQGPLSVHSSPDGACLLISYPGLSFHVYHWDTFGSTDGIDLGSLQLPHSALCLTSLGNRRNVHLVGIEPNTCGSVALAITKKTPEFMFTETAAKRSPKARHNFVNHNALISCHSDVWARFSCHHLNFSPYFDDLICAFEQQTRKPTGNTLKKIDVHALEINRILASFSSDANWVVSEFRAGEWLVDLLCSIPIQVAVTHENRFVPLKDGCVSTALEQKLLGAEVGQIVDSISVGWYESVFQSYMASKPIKVVSSMGEQSVGKSYGLNHLVDTSFAGSAMRTTGVHSIERSAQEDTLLVLFNTAISNLVLFRNNFAMSRSITGLFQSFQSSSTVLDPAANPQLFKSRLVIIIKDVVDSDEKEIVKEFSTKFQKIVEDEQSANFISRLHDGQLDIIPWPVIESKQFYALFPTLKKTLDQQEVTHQTAGEFLYTLKTLMAKLKANDWGALSETLAAHRAQKLCAHLHSALEFGFYESEPTTEPLKNFDTGNSIDQPDTPSRFLLSSSNPTPEEQQNILATLQQSWNRFDARHQMSEAEWIAGLSHFLLDLAELRIEYVFHWIKSNLARFKSNHANMDLLRRDFDSGAVDLRSNVEICRMQCASCHLQCILGRRHGADVAHDCLTSHNCPHPCEFGKESHAGSEHCGYLAGHSGKHICVVGAHLCGEPCILEDKNGCMKKCTKVARHSEEDHMCAARVHACGDPCSLRHLKLGPNKTYSCPQTCAISNHEAHDQHVCNISSCPMSCELCMRLCANTDHLHGLQADARHLCGQEHKCAALCQAKGICQIDTTPQSIEATFTGRHETFQYTKYSQGNLFNRGIELSEHEHNCPDSKRLHCAIKIPPNEMEHKGPHVHAEEPNPFHHCETRCLSCGYFCTLPLGHPQQEHETSHGSMSRTSWSVDGPDDTVVELKGRKFASRDDGAPMMCNLFCQDMGRHVHVDYCRATEEAPCDGPEIEHIHIPMAPHPEQPKDWISHSLFWRRAGFKGGSCFLESIPLTSMNIVDPYSRDDQSNFAKCEFMCPGPEHALANPPAPSYCSLPVLHSPQTPGQLSVAPADPNTQGYISSDGHVYSCKDPAEMYPAYHVIFVIDKSSSMKSTDFRPLPNRRGTDLIARYSNNRLGAVLSSLHAFWVSRSSAFSSHSRRIAAPGGRRDAYSVIFFDRDATVCLQNDKDSTPDQLLHTLLGHTASPGTNSSVALSTAETVMRYCWSATLAPVVIFLSDGECGNAQANIESLSRAAVELGTPLSFHSVLFGTHAYGRYNLRNMAQFALNIQNAAPNYATIPSSFSEALDEVRLAEAFLGFAESLRKPRGALLR</sequence>
<reference evidence="3" key="1">
    <citation type="submission" date="2020-05" db="EMBL/GenBank/DDBJ databases">
        <title>Mycena genomes resolve the evolution of fungal bioluminescence.</title>
        <authorList>
            <person name="Tsai I.J."/>
        </authorList>
    </citation>
    <scope>NUCLEOTIDE SEQUENCE</scope>
    <source>
        <strain evidence="3">160909Yilan</strain>
    </source>
</reference>
<evidence type="ECO:0000259" key="2">
    <source>
        <dbReference type="PROSITE" id="PS50234"/>
    </source>
</evidence>
<evidence type="ECO:0000256" key="1">
    <source>
        <dbReference type="SAM" id="MobiDB-lite"/>
    </source>
</evidence>
<dbReference type="OrthoDB" id="2343366at2759"/>
<organism evidence="3 4">
    <name type="scientific">Mycena sanguinolenta</name>
    <dbReference type="NCBI Taxonomy" id="230812"/>
    <lineage>
        <taxon>Eukaryota</taxon>
        <taxon>Fungi</taxon>
        <taxon>Dikarya</taxon>
        <taxon>Basidiomycota</taxon>
        <taxon>Agaricomycotina</taxon>
        <taxon>Agaricomycetes</taxon>
        <taxon>Agaricomycetidae</taxon>
        <taxon>Agaricales</taxon>
        <taxon>Marasmiineae</taxon>
        <taxon>Mycenaceae</taxon>
        <taxon>Mycena</taxon>
    </lineage>
</organism>
<feature type="region of interest" description="Disordered" evidence="1">
    <location>
        <begin position="1"/>
        <end position="21"/>
    </location>
</feature>
<dbReference type="SMART" id="SM00327">
    <property type="entry name" value="VWA"/>
    <property type="match status" value="1"/>
</dbReference>
<comment type="caution">
    <text evidence="3">The sequence shown here is derived from an EMBL/GenBank/DDBJ whole genome shotgun (WGS) entry which is preliminary data.</text>
</comment>
<dbReference type="InterPro" id="IPR002035">
    <property type="entry name" value="VWF_A"/>
</dbReference>
<dbReference type="InterPro" id="IPR036465">
    <property type="entry name" value="vWFA_dom_sf"/>
</dbReference>
<gene>
    <name evidence="3" type="ORF">MSAN_00668600</name>
</gene>
<dbReference type="CDD" id="cd00198">
    <property type="entry name" value="vWFA"/>
    <property type="match status" value="1"/>
</dbReference>
<dbReference type="Gene3D" id="3.40.50.410">
    <property type="entry name" value="von Willebrand factor, type A domain"/>
    <property type="match status" value="1"/>
</dbReference>
<evidence type="ECO:0000313" key="4">
    <source>
        <dbReference type="Proteomes" id="UP000623467"/>
    </source>
</evidence>
<accession>A0A8H6Z5S2</accession>
<dbReference type="SUPFAM" id="SSF53300">
    <property type="entry name" value="vWA-like"/>
    <property type="match status" value="1"/>
</dbReference>
<dbReference type="EMBL" id="JACAZH010000004">
    <property type="protein sequence ID" value="KAF7370371.1"/>
    <property type="molecule type" value="Genomic_DNA"/>
</dbReference>
<dbReference type="Proteomes" id="UP000623467">
    <property type="component" value="Unassembled WGS sequence"/>
</dbReference>
<name>A0A8H6Z5S2_9AGAR</name>
<evidence type="ECO:0000313" key="3">
    <source>
        <dbReference type="EMBL" id="KAF7370371.1"/>
    </source>
</evidence>
<protein>
    <submittedName>
        <fullName evidence="3">VWFA domain-containing protein</fullName>
    </submittedName>
</protein>
<proteinExistence type="predicted"/>
<dbReference type="PROSITE" id="PS50234">
    <property type="entry name" value="VWFA"/>
    <property type="match status" value="1"/>
</dbReference>
<keyword evidence="4" id="KW-1185">Reference proteome</keyword>